<sequence>MHTLMDNETRKQQLIKTLLQKGIYKKGAKQLYMLTLNELENIYVPSEKINTITGNGVVKVEQATFAAGCFWGVEALFQQLNGVISTTAGFTGGETINPTYEDVYSELTGHAESVQVEYDPSLISYEELIEVFFENHNPTSLNKQGEDIGTRYRSAIFFHSNEQAEIALIAKENLERSGRFKKPVVTQIVPITSFYRADEYHQSYLAKRGQSSCKIS</sequence>
<dbReference type="HAMAP" id="MF_01401">
    <property type="entry name" value="MsrA"/>
    <property type="match status" value="1"/>
</dbReference>
<evidence type="ECO:0000313" key="8">
    <source>
        <dbReference type="Proteomes" id="UP000447833"/>
    </source>
</evidence>
<dbReference type="EC" id="1.8.4.11" evidence="5"/>
<dbReference type="InterPro" id="IPR002569">
    <property type="entry name" value="Met_Sox_Rdtase_MsrA_dom"/>
</dbReference>
<dbReference type="SUPFAM" id="SSF55068">
    <property type="entry name" value="Peptide methionine sulfoxide reductase"/>
    <property type="match status" value="1"/>
</dbReference>
<evidence type="ECO:0000256" key="4">
    <source>
        <dbReference type="ARBA" id="ARBA00048782"/>
    </source>
</evidence>
<dbReference type="GO" id="GO:0008113">
    <property type="term" value="F:peptide-methionine (S)-S-oxide reductase activity"/>
    <property type="evidence" value="ECO:0007669"/>
    <property type="project" value="UniProtKB-UniRule"/>
</dbReference>
<evidence type="ECO:0000256" key="5">
    <source>
        <dbReference type="HAMAP-Rule" id="MF_01401"/>
    </source>
</evidence>
<comment type="similarity">
    <text evidence="1 5">Belongs to the MsrA Met sulfoxide reductase family.</text>
</comment>
<reference evidence="7 8" key="1">
    <citation type="submission" date="2019-11" db="EMBL/GenBank/DDBJ databases">
        <title>Genome sequences of 17 halophilic strains isolated from different environments.</title>
        <authorList>
            <person name="Furrow R.E."/>
        </authorList>
    </citation>
    <scope>NUCLEOTIDE SEQUENCE [LARGE SCALE GENOMIC DNA]</scope>
    <source>
        <strain evidence="7 8">22506_14_FS</strain>
    </source>
</reference>
<evidence type="ECO:0000256" key="1">
    <source>
        <dbReference type="ARBA" id="ARBA00005591"/>
    </source>
</evidence>
<dbReference type="PANTHER" id="PTHR43774">
    <property type="entry name" value="PEPTIDE METHIONINE SULFOXIDE REDUCTASE"/>
    <property type="match status" value="1"/>
</dbReference>
<comment type="catalytic activity">
    <reaction evidence="4 5">
        <text>[thioredoxin]-disulfide + L-methionine + H2O = L-methionine (S)-S-oxide + [thioredoxin]-dithiol</text>
        <dbReference type="Rhea" id="RHEA:19993"/>
        <dbReference type="Rhea" id="RHEA-COMP:10698"/>
        <dbReference type="Rhea" id="RHEA-COMP:10700"/>
        <dbReference type="ChEBI" id="CHEBI:15377"/>
        <dbReference type="ChEBI" id="CHEBI:29950"/>
        <dbReference type="ChEBI" id="CHEBI:50058"/>
        <dbReference type="ChEBI" id="CHEBI:57844"/>
        <dbReference type="ChEBI" id="CHEBI:58772"/>
        <dbReference type="EC" id="1.8.4.11"/>
    </reaction>
</comment>
<dbReference type="AlphaFoldDB" id="A0A845EZS5"/>
<name>A0A845EZS5_9BACL</name>
<dbReference type="EMBL" id="WMEY01000003">
    <property type="protein sequence ID" value="MYL63996.1"/>
    <property type="molecule type" value="Genomic_DNA"/>
</dbReference>
<evidence type="ECO:0000313" key="7">
    <source>
        <dbReference type="EMBL" id="MYL63996.1"/>
    </source>
</evidence>
<feature type="domain" description="Peptide methionine sulphoxide reductase MsrA" evidence="6">
    <location>
        <begin position="62"/>
        <end position="213"/>
    </location>
</feature>
<dbReference type="RefSeq" id="WP_160919454.1">
    <property type="nucleotide sequence ID" value="NZ_WMEY01000003.1"/>
</dbReference>
<keyword evidence="2 5" id="KW-0560">Oxidoreductase</keyword>
<dbReference type="NCBIfam" id="TIGR00401">
    <property type="entry name" value="msrA"/>
    <property type="match status" value="1"/>
</dbReference>
<dbReference type="InterPro" id="IPR025072">
    <property type="entry name" value="Fur_reg_FbpA"/>
</dbReference>
<comment type="function">
    <text evidence="5">Has an important function as a repair enzyme for proteins that have been inactivated by oxidation. Catalyzes the reversible oxidation-reduction of methionine sulfoxide in proteins to methionine.</text>
</comment>
<evidence type="ECO:0000256" key="3">
    <source>
        <dbReference type="ARBA" id="ARBA00047806"/>
    </source>
</evidence>
<protein>
    <recommendedName>
        <fullName evidence="5">Peptide methionine sulfoxide reductase MsrA</fullName>
        <shortName evidence="5">Protein-methionine-S-oxide reductase</shortName>
        <ecNumber evidence="5">1.8.4.11</ecNumber>
    </recommendedName>
    <alternativeName>
        <fullName evidence="5">Peptide-methionine (S)-S-oxide reductase</fullName>
        <shortName evidence="5">Peptide Met(O) reductase</shortName>
    </alternativeName>
</protein>
<feature type="active site" evidence="5">
    <location>
        <position position="69"/>
    </location>
</feature>
<comment type="catalytic activity">
    <reaction evidence="3 5">
        <text>L-methionyl-[protein] + [thioredoxin]-disulfide + H2O = L-methionyl-(S)-S-oxide-[protein] + [thioredoxin]-dithiol</text>
        <dbReference type="Rhea" id="RHEA:14217"/>
        <dbReference type="Rhea" id="RHEA-COMP:10698"/>
        <dbReference type="Rhea" id="RHEA-COMP:10700"/>
        <dbReference type="Rhea" id="RHEA-COMP:12313"/>
        <dbReference type="Rhea" id="RHEA-COMP:12315"/>
        <dbReference type="ChEBI" id="CHEBI:15377"/>
        <dbReference type="ChEBI" id="CHEBI:16044"/>
        <dbReference type="ChEBI" id="CHEBI:29950"/>
        <dbReference type="ChEBI" id="CHEBI:44120"/>
        <dbReference type="ChEBI" id="CHEBI:50058"/>
        <dbReference type="EC" id="1.8.4.11"/>
    </reaction>
</comment>
<comment type="caution">
    <text evidence="7">The sequence shown here is derived from an EMBL/GenBank/DDBJ whole genome shotgun (WGS) entry which is preliminary data.</text>
</comment>
<evidence type="ECO:0000259" key="6">
    <source>
        <dbReference type="Pfam" id="PF01625"/>
    </source>
</evidence>
<dbReference type="Gene3D" id="3.30.1060.10">
    <property type="entry name" value="Peptide methionine sulphoxide reductase MsrA"/>
    <property type="match status" value="1"/>
</dbReference>
<organism evidence="7 8">
    <name type="scientific">Guptibacillus hwajinpoensis</name>
    <dbReference type="NCBI Taxonomy" id="208199"/>
    <lineage>
        <taxon>Bacteria</taxon>
        <taxon>Bacillati</taxon>
        <taxon>Bacillota</taxon>
        <taxon>Bacilli</taxon>
        <taxon>Bacillales</taxon>
        <taxon>Guptibacillaceae</taxon>
        <taxon>Guptibacillus</taxon>
    </lineage>
</organism>
<dbReference type="PANTHER" id="PTHR43774:SF1">
    <property type="entry name" value="PEPTIDE METHIONINE SULFOXIDE REDUCTASE MSRA 2"/>
    <property type="match status" value="1"/>
</dbReference>
<evidence type="ECO:0000256" key="2">
    <source>
        <dbReference type="ARBA" id="ARBA00023002"/>
    </source>
</evidence>
<proteinExistence type="inferred from homology"/>
<dbReference type="Pfam" id="PF01625">
    <property type="entry name" value="PMSR"/>
    <property type="match status" value="1"/>
</dbReference>
<dbReference type="InterPro" id="IPR036509">
    <property type="entry name" value="Met_Sox_Rdtase_MsrA_sf"/>
</dbReference>
<accession>A0A845EZS5</accession>
<dbReference type="Pfam" id="PF13076">
    <property type="entry name" value="Fur_reg_FbpA"/>
    <property type="match status" value="1"/>
</dbReference>
<gene>
    <name evidence="5 7" type="primary">msrA</name>
    <name evidence="7" type="ORF">GLW07_11610</name>
</gene>
<dbReference type="Proteomes" id="UP000447833">
    <property type="component" value="Unassembled WGS sequence"/>
</dbReference>